<gene>
    <name evidence="1" type="ORF">PVT71_10200</name>
</gene>
<evidence type="ECO:0000313" key="1">
    <source>
        <dbReference type="EMBL" id="XCC92846.1"/>
    </source>
</evidence>
<sequence>MIFLLIGTGFAALRRGVFTAVDTAALGKVVVNLAPPALIFRAVSSHPLGEIADFGYLGAVLFGSLPVFAPGDLWSRRVAGETPLASTFGAMGMSCAKSGFVGYSVLLMALPEVA</sequence>
<organism evidence="1">
    <name type="scientific">Alloyangia sp. H15</name>
    <dbReference type="NCBI Taxonomy" id="3029062"/>
    <lineage>
        <taxon>Bacteria</taxon>
        <taxon>Pseudomonadati</taxon>
        <taxon>Pseudomonadota</taxon>
        <taxon>Alphaproteobacteria</taxon>
        <taxon>Rhodobacterales</taxon>
        <taxon>Roseobacteraceae</taxon>
        <taxon>Alloyangia</taxon>
    </lineage>
</organism>
<proteinExistence type="predicted"/>
<name>A0AAU8ADP6_9RHOB</name>
<dbReference type="AlphaFoldDB" id="A0AAU8ADP6"/>
<protein>
    <recommendedName>
        <fullName evidence="2">Transporter</fullName>
    </recommendedName>
</protein>
<accession>A0AAU8ADP6</accession>
<evidence type="ECO:0008006" key="2">
    <source>
        <dbReference type="Google" id="ProtNLM"/>
    </source>
</evidence>
<dbReference type="RefSeq" id="WP_353471674.1">
    <property type="nucleotide sequence ID" value="NZ_CP123384.1"/>
</dbReference>
<reference evidence="1" key="1">
    <citation type="submission" date="2023-02" db="EMBL/GenBank/DDBJ databases">
        <title>Description and genomic characterization of Salipiger bruguierae sp. nov., isolated from the sediment of mangrove plant Bruguiera sexangula.</title>
        <authorList>
            <person name="Long M."/>
        </authorList>
    </citation>
    <scope>NUCLEOTIDE SEQUENCE</scope>
    <source>
        <strain evidence="1">H15</strain>
    </source>
</reference>
<dbReference type="EMBL" id="CP123384">
    <property type="protein sequence ID" value="XCC92846.1"/>
    <property type="molecule type" value="Genomic_DNA"/>
</dbReference>